<protein>
    <submittedName>
        <fullName evidence="2">Uncharacterized protein</fullName>
    </submittedName>
</protein>
<organism evidence="2 3">
    <name type="scientific">Lignipirellula cremea</name>
    <dbReference type="NCBI Taxonomy" id="2528010"/>
    <lineage>
        <taxon>Bacteria</taxon>
        <taxon>Pseudomonadati</taxon>
        <taxon>Planctomycetota</taxon>
        <taxon>Planctomycetia</taxon>
        <taxon>Pirellulales</taxon>
        <taxon>Pirellulaceae</taxon>
        <taxon>Lignipirellula</taxon>
    </lineage>
</organism>
<dbReference type="Proteomes" id="UP000317648">
    <property type="component" value="Chromosome"/>
</dbReference>
<keyword evidence="1" id="KW-1133">Transmembrane helix</keyword>
<name>A0A518DLE7_9BACT</name>
<dbReference type="KEGG" id="lcre:Pla8534_04080"/>
<keyword evidence="1" id="KW-0812">Transmembrane</keyword>
<dbReference type="RefSeq" id="WP_145048806.1">
    <property type="nucleotide sequence ID" value="NZ_CP036433.1"/>
</dbReference>
<evidence type="ECO:0000256" key="1">
    <source>
        <dbReference type="SAM" id="Phobius"/>
    </source>
</evidence>
<gene>
    <name evidence="2" type="ORF">Pla8534_04080</name>
</gene>
<dbReference type="AlphaFoldDB" id="A0A518DLE7"/>
<dbReference type="OrthoDB" id="282549at2"/>
<keyword evidence="1" id="KW-0472">Membrane</keyword>
<evidence type="ECO:0000313" key="3">
    <source>
        <dbReference type="Proteomes" id="UP000317648"/>
    </source>
</evidence>
<dbReference type="EMBL" id="CP036433">
    <property type="protein sequence ID" value="QDU92660.1"/>
    <property type="molecule type" value="Genomic_DNA"/>
</dbReference>
<feature type="transmembrane region" description="Helical" evidence="1">
    <location>
        <begin position="23"/>
        <end position="47"/>
    </location>
</feature>
<keyword evidence="3" id="KW-1185">Reference proteome</keyword>
<sequence>MGDNSPAEPPAGPRPFQFRLRTLLIGTLCVAVFLATDGLGVVGLHYARAVDNDPLLAPVRVVRAKKNRLELADGRVLRVESTSEFDAWIKTSSDQVDLELHEETRYVTVFGKTRGWICGTPWIRLINIPLIPDDVPINRRQIIAYGEIVTNPDAVAQSNR</sequence>
<evidence type="ECO:0000313" key="2">
    <source>
        <dbReference type="EMBL" id="QDU92660.1"/>
    </source>
</evidence>
<accession>A0A518DLE7</accession>
<reference evidence="2 3" key="1">
    <citation type="submission" date="2019-02" db="EMBL/GenBank/DDBJ databases">
        <title>Deep-cultivation of Planctomycetes and their phenomic and genomic characterization uncovers novel biology.</title>
        <authorList>
            <person name="Wiegand S."/>
            <person name="Jogler M."/>
            <person name="Boedeker C."/>
            <person name="Pinto D."/>
            <person name="Vollmers J."/>
            <person name="Rivas-Marin E."/>
            <person name="Kohn T."/>
            <person name="Peeters S.H."/>
            <person name="Heuer A."/>
            <person name="Rast P."/>
            <person name="Oberbeckmann S."/>
            <person name="Bunk B."/>
            <person name="Jeske O."/>
            <person name="Meyerdierks A."/>
            <person name="Storesund J.E."/>
            <person name="Kallscheuer N."/>
            <person name="Luecker S."/>
            <person name="Lage O.M."/>
            <person name="Pohl T."/>
            <person name="Merkel B.J."/>
            <person name="Hornburger P."/>
            <person name="Mueller R.-W."/>
            <person name="Bruemmer F."/>
            <person name="Labrenz M."/>
            <person name="Spormann A.M."/>
            <person name="Op den Camp H."/>
            <person name="Overmann J."/>
            <person name="Amann R."/>
            <person name="Jetten M.S.M."/>
            <person name="Mascher T."/>
            <person name="Medema M.H."/>
            <person name="Devos D.P."/>
            <person name="Kaster A.-K."/>
            <person name="Ovreas L."/>
            <person name="Rohde M."/>
            <person name="Galperin M.Y."/>
            <person name="Jogler C."/>
        </authorList>
    </citation>
    <scope>NUCLEOTIDE SEQUENCE [LARGE SCALE GENOMIC DNA]</scope>
    <source>
        <strain evidence="2 3">Pla85_3_4</strain>
    </source>
</reference>
<proteinExistence type="predicted"/>